<dbReference type="Gene3D" id="3.40.50.720">
    <property type="entry name" value="NAD(P)-binding Rossmann-like Domain"/>
    <property type="match status" value="1"/>
</dbReference>
<organism evidence="3 4">
    <name type="scientific">Vanrija albida</name>
    <dbReference type="NCBI Taxonomy" id="181172"/>
    <lineage>
        <taxon>Eukaryota</taxon>
        <taxon>Fungi</taxon>
        <taxon>Dikarya</taxon>
        <taxon>Basidiomycota</taxon>
        <taxon>Agaricomycotina</taxon>
        <taxon>Tremellomycetes</taxon>
        <taxon>Trichosporonales</taxon>
        <taxon>Trichosporonaceae</taxon>
        <taxon>Vanrija</taxon>
    </lineage>
</organism>
<protein>
    <submittedName>
        <fullName evidence="3">Protein fmp52, mitochondrial</fullName>
    </submittedName>
</protein>
<dbReference type="SUPFAM" id="SSF51735">
    <property type="entry name" value="NAD(P)-binding Rossmann-fold domains"/>
    <property type="match status" value="1"/>
</dbReference>
<dbReference type="PANTHER" id="PTHR14097">
    <property type="entry name" value="OXIDOREDUCTASE HTATIP2"/>
    <property type="match status" value="1"/>
</dbReference>
<comment type="subcellular location">
    <subcellularLocation>
        <location evidence="1">Mitochondrion outer membrane</location>
        <topology evidence="1">Peripheral membrane protein</topology>
    </subcellularLocation>
</comment>
<dbReference type="RefSeq" id="XP_069210738.1">
    <property type="nucleotide sequence ID" value="XM_069350352.1"/>
</dbReference>
<comment type="caution">
    <text evidence="3">The sequence shown here is derived from an EMBL/GenBank/DDBJ whole genome shotgun (WGS) entry which is preliminary data.</text>
</comment>
<dbReference type="Proteomes" id="UP001565368">
    <property type="component" value="Unassembled WGS sequence"/>
</dbReference>
<sequence length="235" mass="23540">MPYITIVGGTGLVGGAALSSLLASPTPLAITALTRRALPAPAPANPGTTLTPYLLPDLADAVAAARPLAGPGATYITALGATRAAAGGLAGQERIDFALNRDLAARARADGAETIILVSSGGADAASYSGYLRIKGLLEDAVLGMGYARTVILRPGVLLGRPDARAAEAALGYMLRAARFAGLPTERWGIDAADVGAAVAQLALESGEGSDGVRYVEGGEMVALAAAWRAQSTSS</sequence>
<dbReference type="InterPro" id="IPR036291">
    <property type="entry name" value="NAD(P)-bd_dom_sf"/>
</dbReference>
<name>A0ABR3Q7U4_9TREE</name>
<evidence type="ECO:0000256" key="2">
    <source>
        <dbReference type="ARBA" id="ARBA00006617"/>
    </source>
</evidence>
<evidence type="ECO:0000313" key="4">
    <source>
        <dbReference type="Proteomes" id="UP001565368"/>
    </source>
</evidence>
<dbReference type="PANTHER" id="PTHR14097:SF7">
    <property type="entry name" value="OXIDOREDUCTASE HTATIP2"/>
    <property type="match status" value="1"/>
</dbReference>
<reference evidence="3 4" key="1">
    <citation type="submission" date="2023-08" db="EMBL/GenBank/DDBJ databases">
        <title>Annotated Genome Sequence of Vanrija albida AlHP1.</title>
        <authorList>
            <person name="Herzog R."/>
        </authorList>
    </citation>
    <scope>NUCLEOTIDE SEQUENCE [LARGE SCALE GENOMIC DNA]</scope>
    <source>
        <strain evidence="3 4">AlHP1</strain>
    </source>
</reference>
<evidence type="ECO:0000313" key="3">
    <source>
        <dbReference type="EMBL" id="KAL1410794.1"/>
    </source>
</evidence>
<evidence type="ECO:0000256" key="1">
    <source>
        <dbReference type="ARBA" id="ARBA00004450"/>
    </source>
</evidence>
<accession>A0ABR3Q7U4</accession>
<dbReference type="GeneID" id="95982779"/>
<comment type="similarity">
    <text evidence="2">Belongs to the FMP52 family.</text>
</comment>
<keyword evidence="4" id="KW-1185">Reference proteome</keyword>
<dbReference type="EMBL" id="JBBXJM010000002">
    <property type="protein sequence ID" value="KAL1410794.1"/>
    <property type="molecule type" value="Genomic_DNA"/>
</dbReference>
<proteinExistence type="inferred from homology"/>
<gene>
    <name evidence="3" type="primary">FMP52_1</name>
    <name evidence="3" type="ORF">Q8F55_001736</name>
</gene>